<dbReference type="EMBL" id="RWGX01000004">
    <property type="protein sequence ID" value="RVU87838.1"/>
    <property type="molecule type" value="Genomic_DNA"/>
</dbReference>
<evidence type="ECO:0000313" key="1">
    <source>
        <dbReference type="EMBL" id="RVU87838.1"/>
    </source>
</evidence>
<dbReference type="KEGG" id="fcv:AWN65_04475"/>
<dbReference type="AlphaFoldDB" id="A0AA94F2A3"/>
<reference evidence="1" key="1">
    <citation type="submission" date="2018-12" db="EMBL/GenBank/DDBJ databases">
        <title>Draft genome sequence of Flaovobacterium columnare BGFS27 isolated from channel catfish in Alabama.</title>
        <authorList>
            <person name="Cai W."/>
            <person name="Arias C."/>
        </authorList>
    </citation>
    <scope>NUCLEOTIDE SEQUENCE [LARGE SCALE GENOMIC DNA]</scope>
    <source>
        <strain evidence="1">BGFS27</strain>
    </source>
</reference>
<sequence length="102" mass="11749">MYKKLVVLSLLGFVMSNCYDYKEDIVTEVDKGGSVETEMTIEHIDSEKDLVITKHKVWSKGSLTKEIVYKDTIPALGEYEEEDEEGEIVKGKKEYEIYFTAK</sequence>
<dbReference type="RefSeq" id="WP_060382066.1">
    <property type="nucleotide sequence ID" value="NZ_RWGX02000016.1"/>
</dbReference>
<protein>
    <submittedName>
        <fullName evidence="1">Uncharacterized protein</fullName>
    </submittedName>
</protein>
<dbReference type="GeneID" id="56895025"/>
<name>A0AA94F2A3_9FLAO</name>
<gene>
    <name evidence="1" type="ORF">EJB19_06340</name>
</gene>
<organism evidence="1">
    <name type="scientific">Flavobacterium columnare</name>
    <dbReference type="NCBI Taxonomy" id="996"/>
    <lineage>
        <taxon>Bacteria</taxon>
        <taxon>Pseudomonadati</taxon>
        <taxon>Bacteroidota</taxon>
        <taxon>Flavobacteriia</taxon>
        <taxon>Flavobacteriales</taxon>
        <taxon>Flavobacteriaceae</taxon>
        <taxon>Flavobacterium</taxon>
    </lineage>
</organism>
<accession>A0AA94F2A3</accession>
<comment type="caution">
    <text evidence="1">The sequence shown here is derived from an EMBL/GenBank/DDBJ whole genome shotgun (WGS) entry which is preliminary data.</text>
</comment>
<proteinExistence type="predicted"/>